<accession>A0A1Y1I9E8</accession>
<dbReference type="AlphaFoldDB" id="A0A1Y1I9E8"/>
<dbReference type="InterPro" id="IPR036378">
    <property type="entry name" value="FAS1_dom_sf"/>
</dbReference>
<name>A0A1Y1I9E8_KLENI</name>
<evidence type="ECO:0000256" key="1">
    <source>
        <dbReference type="SAM" id="SignalP"/>
    </source>
</evidence>
<evidence type="ECO:0000313" key="4">
    <source>
        <dbReference type="Proteomes" id="UP000054558"/>
    </source>
</evidence>
<dbReference type="Gene3D" id="2.30.180.10">
    <property type="entry name" value="FAS1 domain"/>
    <property type="match status" value="1"/>
</dbReference>
<reference evidence="3 4" key="1">
    <citation type="journal article" date="2014" name="Nat. Commun.">
        <title>Klebsormidium flaccidum genome reveals primary factors for plant terrestrial adaptation.</title>
        <authorList>
            <person name="Hori K."/>
            <person name="Maruyama F."/>
            <person name="Fujisawa T."/>
            <person name="Togashi T."/>
            <person name="Yamamoto N."/>
            <person name="Seo M."/>
            <person name="Sato S."/>
            <person name="Yamada T."/>
            <person name="Mori H."/>
            <person name="Tajima N."/>
            <person name="Moriyama T."/>
            <person name="Ikeuchi M."/>
            <person name="Watanabe M."/>
            <person name="Wada H."/>
            <person name="Kobayashi K."/>
            <person name="Saito M."/>
            <person name="Masuda T."/>
            <person name="Sasaki-Sekimoto Y."/>
            <person name="Mashiguchi K."/>
            <person name="Awai K."/>
            <person name="Shimojima M."/>
            <person name="Masuda S."/>
            <person name="Iwai M."/>
            <person name="Nobusawa T."/>
            <person name="Narise T."/>
            <person name="Kondo S."/>
            <person name="Saito H."/>
            <person name="Sato R."/>
            <person name="Murakawa M."/>
            <person name="Ihara Y."/>
            <person name="Oshima-Yamada Y."/>
            <person name="Ohtaka K."/>
            <person name="Satoh M."/>
            <person name="Sonobe K."/>
            <person name="Ishii M."/>
            <person name="Ohtani R."/>
            <person name="Kanamori-Sato M."/>
            <person name="Honoki R."/>
            <person name="Miyazaki D."/>
            <person name="Mochizuki H."/>
            <person name="Umetsu J."/>
            <person name="Higashi K."/>
            <person name="Shibata D."/>
            <person name="Kamiya Y."/>
            <person name="Sato N."/>
            <person name="Nakamura Y."/>
            <person name="Tabata S."/>
            <person name="Ida S."/>
            <person name="Kurokawa K."/>
            <person name="Ohta H."/>
        </authorList>
    </citation>
    <scope>NUCLEOTIDE SEQUENCE [LARGE SCALE GENOMIC DNA]</scope>
    <source>
        <strain evidence="3 4">NIES-2285</strain>
    </source>
</reference>
<keyword evidence="4" id="KW-1185">Reference proteome</keyword>
<feature type="chain" id="PRO_5013367645" description="FAS1 domain-containing protein" evidence="1">
    <location>
        <begin position="25"/>
        <end position="210"/>
    </location>
</feature>
<feature type="domain" description="FAS1" evidence="2">
    <location>
        <begin position="37"/>
        <end position="175"/>
    </location>
</feature>
<dbReference type="SMART" id="SM00554">
    <property type="entry name" value="FAS1"/>
    <property type="match status" value="1"/>
</dbReference>
<protein>
    <recommendedName>
        <fullName evidence="2">FAS1 domain-containing protein</fullName>
    </recommendedName>
</protein>
<dbReference type="InterPro" id="IPR000782">
    <property type="entry name" value="FAS1_domain"/>
</dbReference>
<evidence type="ECO:0000313" key="3">
    <source>
        <dbReference type="EMBL" id="GAQ87595.1"/>
    </source>
</evidence>
<keyword evidence="1" id="KW-0732">Signal</keyword>
<dbReference type="Pfam" id="PF02469">
    <property type="entry name" value="Fasciclin"/>
    <property type="match status" value="1"/>
</dbReference>
<organism evidence="3 4">
    <name type="scientific">Klebsormidium nitens</name>
    <name type="common">Green alga</name>
    <name type="synonym">Ulothrix nitens</name>
    <dbReference type="NCBI Taxonomy" id="105231"/>
    <lineage>
        <taxon>Eukaryota</taxon>
        <taxon>Viridiplantae</taxon>
        <taxon>Streptophyta</taxon>
        <taxon>Klebsormidiophyceae</taxon>
        <taxon>Klebsormidiales</taxon>
        <taxon>Klebsormidiaceae</taxon>
        <taxon>Klebsormidium</taxon>
    </lineage>
</organism>
<feature type="signal peptide" evidence="1">
    <location>
        <begin position="1"/>
        <end position="24"/>
    </location>
</feature>
<dbReference type="EMBL" id="DF237312">
    <property type="protein sequence ID" value="GAQ87595.1"/>
    <property type="molecule type" value="Genomic_DNA"/>
</dbReference>
<dbReference type="OrthoDB" id="286301at2759"/>
<proteinExistence type="predicted"/>
<evidence type="ECO:0000259" key="2">
    <source>
        <dbReference type="PROSITE" id="PS50213"/>
    </source>
</evidence>
<sequence>MAPFKSPLVPIFLGLLLSFVLASAQPSDEPSAQPFPTSTPNFLTQGSWKISDVDNYVNTTALVAELRPPATLFAPTDAAFSVIPPNVVEGLKENPDILTNLISYHFVKGFLPAAVLLSFPNGQVTSVFRNQTINTTVTSDGSVFVGVSRPLAKVTQADIFLLPAVFATHGISMVLTPQRFVVYGEFARPAFPVSEAILTAVRKELCLSSL</sequence>
<dbReference type="Proteomes" id="UP000054558">
    <property type="component" value="Unassembled WGS sequence"/>
</dbReference>
<gene>
    <name evidence="3" type="ORF">KFL_003630130</name>
</gene>
<dbReference type="PROSITE" id="PS50213">
    <property type="entry name" value="FAS1"/>
    <property type="match status" value="1"/>
</dbReference>
<dbReference type="SUPFAM" id="SSF82153">
    <property type="entry name" value="FAS1 domain"/>
    <property type="match status" value="1"/>
</dbReference>